<organism evidence="3 4">
    <name type="scientific">Heracleum sosnowskyi</name>
    <dbReference type="NCBI Taxonomy" id="360622"/>
    <lineage>
        <taxon>Eukaryota</taxon>
        <taxon>Viridiplantae</taxon>
        <taxon>Streptophyta</taxon>
        <taxon>Embryophyta</taxon>
        <taxon>Tracheophyta</taxon>
        <taxon>Spermatophyta</taxon>
        <taxon>Magnoliopsida</taxon>
        <taxon>eudicotyledons</taxon>
        <taxon>Gunneridae</taxon>
        <taxon>Pentapetalae</taxon>
        <taxon>asterids</taxon>
        <taxon>campanulids</taxon>
        <taxon>Apiales</taxon>
        <taxon>Apiaceae</taxon>
        <taxon>Apioideae</taxon>
        <taxon>apioid superclade</taxon>
        <taxon>Tordylieae</taxon>
        <taxon>Tordyliinae</taxon>
        <taxon>Heracleum</taxon>
    </lineage>
</organism>
<feature type="region of interest" description="Disordered" evidence="2">
    <location>
        <begin position="16"/>
        <end position="45"/>
    </location>
</feature>
<feature type="compositionally biased region" description="Basic and acidic residues" evidence="2">
    <location>
        <begin position="568"/>
        <end position="581"/>
    </location>
</feature>
<dbReference type="PANTHER" id="PTHR36325:SF1">
    <property type="entry name" value="MYOSIN-2 HEAVY CHAIN-LIKE PROTEIN"/>
    <property type="match status" value="1"/>
</dbReference>
<reference evidence="3" key="1">
    <citation type="submission" date="2023-02" db="EMBL/GenBank/DDBJ databases">
        <title>Genome of toxic invasive species Heracleum sosnowskyi carries increased number of genes despite the absence of recent whole-genome duplications.</title>
        <authorList>
            <person name="Schelkunov M."/>
            <person name="Shtratnikova V."/>
            <person name="Makarenko M."/>
            <person name="Klepikova A."/>
            <person name="Omelchenko D."/>
            <person name="Novikova G."/>
            <person name="Obukhova E."/>
            <person name="Bogdanov V."/>
            <person name="Penin A."/>
            <person name="Logacheva M."/>
        </authorList>
    </citation>
    <scope>NUCLEOTIDE SEQUENCE</scope>
    <source>
        <strain evidence="3">Hsosn_3</strain>
        <tissue evidence="3">Leaf</tissue>
    </source>
</reference>
<dbReference type="Proteomes" id="UP001237642">
    <property type="component" value="Unassembled WGS sequence"/>
</dbReference>
<dbReference type="EMBL" id="JAUIZM010000010">
    <property type="protein sequence ID" value="KAK1359011.1"/>
    <property type="molecule type" value="Genomic_DNA"/>
</dbReference>
<name>A0AAD8M360_9APIA</name>
<accession>A0AAD8M360</accession>
<evidence type="ECO:0000313" key="4">
    <source>
        <dbReference type="Proteomes" id="UP001237642"/>
    </source>
</evidence>
<comment type="caution">
    <text evidence="3">The sequence shown here is derived from an EMBL/GenBank/DDBJ whole genome shotgun (WGS) entry which is preliminary data.</text>
</comment>
<keyword evidence="4" id="KW-1185">Reference proteome</keyword>
<feature type="coiled-coil region" evidence="1">
    <location>
        <begin position="401"/>
        <end position="428"/>
    </location>
</feature>
<keyword evidence="1" id="KW-0175">Coiled coil</keyword>
<gene>
    <name evidence="3" type="ORF">POM88_043485</name>
</gene>
<dbReference type="PANTHER" id="PTHR36325">
    <property type="entry name" value="MYOSIN-2 HEAVY CHAIN-LIKE PROTEIN"/>
    <property type="match status" value="1"/>
</dbReference>
<feature type="region of interest" description="Disordered" evidence="2">
    <location>
        <begin position="525"/>
        <end position="549"/>
    </location>
</feature>
<evidence type="ECO:0000256" key="1">
    <source>
        <dbReference type="SAM" id="Coils"/>
    </source>
</evidence>
<feature type="compositionally biased region" description="Basic and acidic residues" evidence="2">
    <location>
        <begin position="910"/>
        <end position="932"/>
    </location>
</feature>
<sequence length="932" mass="104888">MDLGCLDMGCIEKLKNHQSSSDSTDSPLSSSSKSGKKRTVRDSYSSLNGLSKVTSQIRKPSRRKGSPINWFPRTKVESYLKRKIKLLQEVDGMSSTLDETLGDSNPHYSRVLREKIAVREAAQKAMEARKAALVEASWCRILKASRIQTKEAETMLLKAENIAAEAFEAAKAIGVIMYDIPEYSPKHYEIETSNVNGGESTRHTVRTSFETAFEVDKQVAAAVKAAFIKLVNCTSKDEIKEMLRTISHNPEIDDSNLQGLSSECESDTGSELESASVNSNICSQDVDTVVLVGKARQRKYKKQFPEKHKKAKLVDIMLERLKCLKDEELASLATIVATCGLSAALAKAENINQHSLDAASNHAPTSNLPRRVSSFGTGRIGSYLTDGQRHNQVETELPSLDKFLVKRLTRLEREVQEAKNSKINEVDEEYREQHEMDCSEGNILNADLGSILIKHKSKLEKEIEEARKNSGNMLVKDHVIEKSSNNSSEVVPDLGSVLNKKHVSKIKKEIEEAKRENGKLYEPKGKKAEREKNWSFGQTQEDGSEFPSLDKTLVKHMSRLEREVLEAKYERNREPGERDKVTGNGNNSAEVVPDLESMLTRKHVSKFKKEIEEAKRENGELYESNGEKTERKQNWAFGQTQKDGSFPSLDKVMVKRMSRLEREVLEARNGRKMQPDKSGKGLDKTSLLSIPDSLENSSFSCNDQVGKENIDLNQKGTQEVETTRKGISLDCSDETLIPSEQSILEAAEGLSLDHKGLENSSGCENSLDKILLKPPVHRLHRLQKEKMEVLPVGSDRGSNVADCESLDKVLVKHVSRLEKEKMEYGRKQEVFNIKKNTETNSESENSEGSLDQILIKPKSRLEREKMDAAQQLDNQIMHSATRRQAREKEMQQAWGGISLGNSIRPRQSRLQHEKAAWQKAEEEERMRATEHV</sequence>
<dbReference type="AlphaFoldDB" id="A0AAD8M360"/>
<proteinExistence type="predicted"/>
<reference evidence="3" key="2">
    <citation type="submission" date="2023-05" db="EMBL/GenBank/DDBJ databases">
        <authorList>
            <person name="Schelkunov M.I."/>
        </authorList>
    </citation>
    <scope>NUCLEOTIDE SEQUENCE</scope>
    <source>
        <strain evidence="3">Hsosn_3</strain>
        <tissue evidence="3">Leaf</tissue>
    </source>
</reference>
<evidence type="ECO:0000256" key="2">
    <source>
        <dbReference type="SAM" id="MobiDB-lite"/>
    </source>
</evidence>
<feature type="region of interest" description="Disordered" evidence="2">
    <location>
        <begin position="888"/>
        <end position="932"/>
    </location>
</feature>
<feature type="compositionally biased region" description="Low complexity" evidence="2">
    <location>
        <begin position="19"/>
        <end position="33"/>
    </location>
</feature>
<protein>
    <submittedName>
        <fullName evidence="3">Myosin-2</fullName>
    </submittedName>
</protein>
<evidence type="ECO:0000313" key="3">
    <source>
        <dbReference type="EMBL" id="KAK1359011.1"/>
    </source>
</evidence>
<feature type="region of interest" description="Disordered" evidence="2">
    <location>
        <begin position="568"/>
        <end position="590"/>
    </location>
</feature>